<keyword evidence="1 3" id="KW-0597">Phosphoprotein</keyword>
<evidence type="ECO:0000256" key="4">
    <source>
        <dbReference type="SAM" id="Coils"/>
    </source>
</evidence>
<dbReference type="PANTHER" id="PTHR44591:SF14">
    <property type="entry name" value="PROTEIN PILG"/>
    <property type="match status" value="1"/>
</dbReference>
<evidence type="ECO:0000256" key="1">
    <source>
        <dbReference type="ARBA" id="ARBA00022553"/>
    </source>
</evidence>
<dbReference type="InterPro" id="IPR035965">
    <property type="entry name" value="PAS-like_dom_sf"/>
</dbReference>
<dbReference type="InterPro" id="IPR050595">
    <property type="entry name" value="Bact_response_regulator"/>
</dbReference>
<dbReference type="Gene3D" id="3.40.50.2300">
    <property type="match status" value="1"/>
</dbReference>
<dbReference type="Pfam" id="PF00989">
    <property type="entry name" value="PAS"/>
    <property type="match status" value="1"/>
</dbReference>
<feature type="modified residue" description="4-aspartylphosphate" evidence="3">
    <location>
        <position position="55"/>
    </location>
</feature>
<dbReference type="GO" id="GO:0006355">
    <property type="term" value="P:regulation of DNA-templated transcription"/>
    <property type="evidence" value="ECO:0007669"/>
    <property type="project" value="InterPro"/>
</dbReference>
<keyword evidence="2" id="KW-0902">Two-component regulatory system</keyword>
<dbReference type="SMART" id="SM00091">
    <property type="entry name" value="PAS"/>
    <property type="match status" value="1"/>
</dbReference>
<feature type="domain" description="Response regulatory" evidence="5">
    <location>
        <begin position="6"/>
        <end position="122"/>
    </location>
</feature>
<dbReference type="InterPro" id="IPR011006">
    <property type="entry name" value="CheY-like_superfamily"/>
</dbReference>
<gene>
    <name evidence="7" type="ORF">ENW00_03630</name>
</gene>
<dbReference type="Pfam" id="PF00072">
    <property type="entry name" value="Response_reg"/>
    <property type="match status" value="1"/>
</dbReference>
<evidence type="ECO:0000259" key="5">
    <source>
        <dbReference type="PROSITE" id="PS50110"/>
    </source>
</evidence>
<accession>A0A7C3RLL4</accession>
<evidence type="ECO:0000256" key="2">
    <source>
        <dbReference type="ARBA" id="ARBA00023012"/>
    </source>
</evidence>
<proteinExistence type="predicted"/>
<reference evidence="7" key="1">
    <citation type="journal article" date="2020" name="mSystems">
        <title>Genome- and Community-Level Interaction Insights into Carbon Utilization and Element Cycling Functions of Hydrothermarchaeota in Hydrothermal Sediment.</title>
        <authorList>
            <person name="Zhou Z."/>
            <person name="Liu Y."/>
            <person name="Xu W."/>
            <person name="Pan J."/>
            <person name="Luo Z.H."/>
            <person name="Li M."/>
        </authorList>
    </citation>
    <scope>NUCLEOTIDE SEQUENCE [LARGE SCALE GENOMIC DNA]</scope>
    <source>
        <strain evidence="7">SpSt-81</strain>
    </source>
</reference>
<dbReference type="InterPro" id="IPR013767">
    <property type="entry name" value="PAS_fold"/>
</dbReference>
<dbReference type="EMBL" id="DTIN01000013">
    <property type="protein sequence ID" value="HFX13236.1"/>
    <property type="molecule type" value="Genomic_DNA"/>
</dbReference>
<dbReference type="SMART" id="SM00448">
    <property type="entry name" value="REC"/>
    <property type="match status" value="1"/>
</dbReference>
<evidence type="ECO:0000259" key="6">
    <source>
        <dbReference type="PROSITE" id="PS50112"/>
    </source>
</evidence>
<dbReference type="PANTHER" id="PTHR44591">
    <property type="entry name" value="STRESS RESPONSE REGULATOR PROTEIN 1"/>
    <property type="match status" value="1"/>
</dbReference>
<feature type="domain" description="PAS" evidence="6">
    <location>
        <begin position="193"/>
        <end position="245"/>
    </location>
</feature>
<evidence type="ECO:0000256" key="3">
    <source>
        <dbReference type="PROSITE-ProRule" id="PRU00169"/>
    </source>
</evidence>
<dbReference type="InterPro" id="IPR000014">
    <property type="entry name" value="PAS"/>
</dbReference>
<keyword evidence="4" id="KW-0175">Coiled coil</keyword>
<dbReference type="GO" id="GO:0000160">
    <property type="term" value="P:phosphorelay signal transduction system"/>
    <property type="evidence" value="ECO:0007669"/>
    <property type="project" value="UniProtKB-KW"/>
</dbReference>
<dbReference type="Gene3D" id="3.30.450.20">
    <property type="entry name" value="PAS domain"/>
    <property type="match status" value="1"/>
</dbReference>
<dbReference type="SUPFAM" id="SSF55785">
    <property type="entry name" value="PYP-like sensor domain (PAS domain)"/>
    <property type="match status" value="1"/>
</dbReference>
<comment type="caution">
    <text evidence="7">The sequence shown here is derived from an EMBL/GenBank/DDBJ whole genome shotgun (WGS) entry which is preliminary data.</text>
</comment>
<protein>
    <submittedName>
        <fullName evidence="7">Response regulator</fullName>
    </submittedName>
</protein>
<sequence>MEEEKEVLIVEDSPAQAEHLRRILSKYGYSSFVALNGKEALEILKDHSPKAIISDVIMPELNGFQLCQIVKQNEKTKDITFILLTSLSDPKDIVEGIKVGADGFIMKPYNANYLISTLQYLLSLKELRKTGIIEPSIEFTLFGKRYRLNTSQIQILNLLLSVYEKKFEESLEIKELKNTIDKLSKEITKIKEQESEYDVLIEGIPAPIIVIRKDNEEIISTNSYALSFFNIKKEEIIGKKITDLLSFTPLYFAKFKALLLQNHENKSFNLKGKLISKEEELEIIATYITYKEIPSLQLVIKKG</sequence>
<dbReference type="AlphaFoldDB" id="A0A7C3RLL4"/>
<feature type="coiled-coil region" evidence="4">
    <location>
        <begin position="166"/>
        <end position="196"/>
    </location>
</feature>
<evidence type="ECO:0000313" key="7">
    <source>
        <dbReference type="EMBL" id="HFX13236.1"/>
    </source>
</evidence>
<dbReference type="SUPFAM" id="SSF52172">
    <property type="entry name" value="CheY-like"/>
    <property type="match status" value="1"/>
</dbReference>
<dbReference type="PROSITE" id="PS50110">
    <property type="entry name" value="RESPONSE_REGULATORY"/>
    <property type="match status" value="1"/>
</dbReference>
<dbReference type="InterPro" id="IPR001789">
    <property type="entry name" value="Sig_transdc_resp-reg_receiver"/>
</dbReference>
<organism evidence="7">
    <name type="scientific">Dictyoglomus thermophilum</name>
    <dbReference type="NCBI Taxonomy" id="14"/>
    <lineage>
        <taxon>Bacteria</taxon>
        <taxon>Pseudomonadati</taxon>
        <taxon>Dictyoglomota</taxon>
        <taxon>Dictyoglomia</taxon>
        <taxon>Dictyoglomales</taxon>
        <taxon>Dictyoglomaceae</taxon>
        <taxon>Dictyoglomus</taxon>
    </lineage>
</organism>
<name>A0A7C3RLL4_DICTH</name>
<dbReference type="PROSITE" id="PS50112">
    <property type="entry name" value="PAS"/>
    <property type="match status" value="1"/>
</dbReference>